<feature type="non-terminal residue" evidence="3">
    <location>
        <position position="1"/>
    </location>
</feature>
<dbReference type="AlphaFoldDB" id="A0A267G964"/>
<dbReference type="Proteomes" id="UP000215902">
    <property type="component" value="Unassembled WGS sequence"/>
</dbReference>
<evidence type="ECO:0000256" key="1">
    <source>
        <dbReference type="SAM" id="MobiDB-lite"/>
    </source>
</evidence>
<dbReference type="CDD" id="cd00600">
    <property type="entry name" value="Sm_like"/>
    <property type="match status" value="1"/>
</dbReference>
<comment type="caution">
    <text evidence="3">The sequence shown here is derived from an EMBL/GenBank/DDBJ whole genome shotgun (WGS) entry which is preliminary data.</text>
</comment>
<dbReference type="SUPFAM" id="SSF50182">
    <property type="entry name" value="Sm-like ribonucleoproteins"/>
    <property type="match status" value="1"/>
</dbReference>
<reference evidence="3 4" key="1">
    <citation type="submission" date="2017-06" db="EMBL/GenBank/DDBJ databases">
        <title>A platform for efficient transgenesis in Macrostomum lignano, a flatworm model organism for stem cell research.</title>
        <authorList>
            <person name="Berezikov E."/>
        </authorList>
    </citation>
    <scope>NUCLEOTIDE SEQUENCE [LARGE SCALE GENOMIC DNA]</scope>
    <source>
        <strain evidence="3">DV1</strain>
        <tissue evidence="3">Whole organism</tissue>
    </source>
</reference>
<keyword evidence="4" id="KW-1185">Reference proteome</keyword>
<feature type="domain" description="Sm" evidence="2">
    <location>
        <begin position="21"/>
        <end position="83"/>
    </location>
</feature>
<organism evidence="3 4">
    <name type="scientific">Macrostomum lignano</name>
    <dbReference type="NCBI Taxonomy" id="282301"/>
    <lineage>
        <taxon>Eukaryota</taxon>
        <taxon>Metazoa</taxon>
        <taxon>Spiralia</taxon>
        <taxon>Lophotrochozoa</taxon>
        <taxon>Platyhelminthes</taxon>
        <taxon>Rhabditophora</taxon>
        <taxon>Macrostomorpha</taxon>
        <taxon>Macrostomida</taxon>
        <taxon>Macrostomidae</taxon>
        <taxon>Macrostomum</taxon>
    </lineage>
</organism>
<evidence type="ECO:0000313" key="4">
    <source>
        <dbReference type="Proteomes" id="UP000215902"/>
    </source>
</evidence>
<evidence type="ECO:0000313" key="3">
    <source>
        <dbReference type="EMBL" id="PAA81947.1"/>
    </source>
</evidence>
<accession>A0A267G964</accession>
<dbReference type="EMBL" id="NIVC01000506">
    <property type="protein sequence ID" value="PAA81947.1"/>
    <property type="molecule type" value="Genomic_DNA"/>
</dbReference>
<dbReference type="InterPro" id="IPR001163">
    <property type="entry name" value="Sm_dom_euk/arc"/>
</dbReference>
<proteinExistence type="predicted"/>
<feature type="region of interest" description="Disordered" evidence="1">
    <location>
        <begin position="175"/>
        <end position="207"/>
    </location>
</feature>
<name>A0A267G964_9PLAT</name>
<dbReference type="Pfam" id="PF01423">
    <property type="entry name" value="LSM"/>
    <property type="match status" value="1"/>
</dbReference>
<evidence type="ECO:0000259" key="2">
    <source>
        <dbReference type="Pfam" id="PF01423"/>
    </source>
</evidence>
<dbReference type="Gene3D" id="2.30.30.100">
    <property type="match status" value="1"/>
</dbReference>
<protein>
    <recommendedName>
        <fullName evidence="2">Sm domain-containing protein</fullName>
    </recommendedName>
</protein>
<gene>
    <name evidence="3" type="ORF">BOX15_Mlig030926g2</name>
</gene>
<dbReference type="InterPro" id="IPR010920">
    <property type="entry name" value="LSM_dom_sf"/>
</dbReference>
<sequence length="207" mass="22434">HSLRREQLRQTSGLACLLPPLVGQQLRVDLLGGGRVQGRLEEFDSSLGVLLAEAVAQPEDARPSQAQPLGLVRVRGSRVRLIRLPEFFDTAAAVQQAAEASTVSGQPGRRREAKPDIDRLLAEAGAAELAAAAADQRLLSRMTFGQREALRRKLRSATDGQHFAEFEFAAAAAVGADGEREDKENFRREAETAEQEVDESGPAQADR</sequence>
<feature type="compositionally biased region" description="Basic and acidic residues" evidence="1">
    <location>
        <begin position="177"/>
        <end position="191"/>
    </location>
</feature>